<proteinExistence type="predicted"/>
<evidence type="ECO:0000313" key="2">
    <source>
        <dbReference type="EMBL" id="CAH2062891.1"/>
    </source>
</evidence>
<feature type="region of interest" description="Disordered" evidence="1">
    <location>
        <begin position="49"/>
        <end position="117"/>
    </location>
</feature>
<evidence type="ECO:0000313" key="3">
    <source>
        <dbReference type="Proteomes" id="UP000837857"/>
    </source>
</evidence>
<accession>A0ABN8ITS7</accession>
<evidence type="ECO:0000256" key="1">
    <source>
        <dbReference type="SAM" id="MobiDB-lite"/>
    </source>
</evidence>
<feature type="non-terminal residue" evidence="2">
    <location>
        <position position="154"/>
    </location>
</feature>
<organism evidence="2 3">
    <name type="scientific">Iphiclides podalirius</name>
    <name type="common">scarce swallowtail</name>
    <dbReference type="NCBI Taxonomy" id="110791"/>
    <lineage>
        <taxon>Eukaryota</taxon>
        <taxon>Metazoa</taxon>
        <taxon>Ecdysozoa</taxon>
        <taxon>Arthropoda</taxon>
        <taxon>Hexapoda</taxon>
        <taxon>Insecta</taxon>
        <taxon>Pterygota</taxon>
        <taxon>Neoptera</taxon>
        <taxon>Endopterygota</taxon>
        <taxon>Lepidoptera</taxon>
        <taxon>Glossata</taxon>
        <taxon>Ditrysia</taxon>
        <taxon>Papilionoidea</taxon>
        <taxon>Papilionidae</taxon>
        <taxon>Papilioninae</taxon>
        <taxon>Iphiclides</taxon>
    </lineage>
</organism>
<name>A0ABN8ITS7_9NEOP</name>
<protein>
    <submittedName>
        <fullName evidence="2">Uncharacterized protein</fullName>
    </submittedName>
</protein>
<feature type="compositionally biased region" description="Pro residues" evidence="1">
    <location>
        <begin position="50"/>
        <end position="63"/>
    </location>
</feature>
<sequence>MACIIIDSLMRGAFARDVADIRRACASRDLGNGGWAAALKRSLYPAAHCPLPPGSPPPPPAPAQPFDNREALGAQGCGCAGAGAGGGGRRGRGRTRPGNGVAGAPQSHTPAPTAPLSPIAAANGTACAASCHAHAGNTPCSVMMQTCVDRYWTG</sequence>
<dbReference type="Proteomes" id="UP000837857">
    <property type="component" value="Chromosome 3"/>
</dbReference>
<feature type="compositionally biased region" description="Gly residues" evidence="1">
    <location>
        <begin position="75"/>
        <end position="88"/>
    </location>
</feature>
<dbReference type="EMBL" id="OW152815">
    <property type="protein sequence ID" value="CAH2062891.1"/>
    <property type="molecule type" value="Genomic_DNA"/>
</dbReference>
<keyword evidence="3" id="KW-1185">Reference proteome</keyword>
<reference evidence="2" key="1">
    <citation type="submission" date="2022-03" db="EMBL/GenBank/DDBJ databases">
        <authorList>
            <person name="Martin H S."/>
        </authorList>
    </citation>
    <scope>NUCLEOTIDE SEQUENCE</scope>
</reference>
<gene>
    <name evidence="2" type="ORF">IPOD504_LOCUS12268</name>
</gene>